<name>A0A0F9IEI3_9ZZZZ</name>
<organism evidence="1">
    <name type="scientific">marine sediment metagenome</name>
    <dbReference type="NCBI Taxonomy" id="412755"/>
    <lineage>
        <taxon>unclassified sequences</taxon>
        <taxon>metagenomes</taxon>
        <taxon>ecological metagenomes</taxon>
    </lineage>
</organism>
<comment type="caution">
    <text evidence="1">The sequence shown here is derived from an EMBL/GenBank/DDBJ whole genome shotgun (WGS) entry which is preliminary data.</text>
</comment>
<gene>
    <name evidence="1" type="ORF">LCGC14_1950960</name>
</gene>
<reference evidence="1" key="1">
    <citation type="journal article" date="2015" name="Nature">
        <title>Complex archaea that bridge the gap between prokaryotes and eukaryotes.</title>
        <authorList>
            <person name="Spang A."/>
            <person name="Saw J.H."/>
            <person name="Jorgensen S.L."/>
            <person name="Zaremba-Niedzwiedzka K."/>
            <person name="Martijn J."/>
            <person name="Lind A.E."/>
            <person name="van Eijk R."/>
            <person name="Schleper C."/>
            <person name="Guy L."/>
            <person name="Ettema T.J."/>
        </authorList>
    </citation>
    <scope>NUCLEOTIDE SEQUENCE</scope>
</reference>
<sequence length="25" mass="2717">MSAFLEIRNLCVTLKGGAPILRKVS</sequence>
<proteinExistence type="predicted"/>
<protein>
    <submittedName>
        <fullName evidence="1">Uncharacterized protein</fullName>
    </submittedName>
</protein>
<accession>A0A0F9IEI3</accession>
<feature type="non-terminal residue" evidence="1">
    <location>
        <position position="25"/>
    </location>
</feature>
<dbReference type="AlphaFoldDB" id="A0A0F9IEI3"/>
<dbReference type="EMBL" id="LAZR01021297">
    <property type="protein sequence ID" value="KKL85812.1"/>
    <property type="molecule type" value="Genomic_DNA"/>
</dbReference>
<evidence type="ECO:0000313" key="1">
    <source>
        <dbReference type="EMBL" id="KKL85812.1"/>
    </source>
</evidence>